<dbReference type="Proteomes" id="UP000762676">
    <property type="component" value="Unassembled WGS sequence"/>
</dbReference>
<feature type="region of interest" description="Disordered" evidence="1">
    <location>
        <begin position="1"/>
        <end position="35"/>
    </location>
</feature>
<organism evidence="2 3">
    <name type="scientific">Elysia marginata</name>
    <dbReference type="NCBI Taxonomy" id="1093978"/>
    <lineage>
        <taxon>Eukaryota</taxon>
        <taxon>Metazoa</taxon>
        <taxon>Spiralia</taxon>
        <taxon>Lophotrochozoa</taxon>
        <taxon>Mollusca</taxon>
        <taxon>Gastropoda</taxon>
        <taxon>Heterobranchia</taxon>
        <taxon>Euthyneura</taxon>
        <taxon>Panpulmonata</taxon>
        <taxon>Sacoglossa</taxon>
        <taxon>Placobranchoidea</taxon>
        <taxon>Plakobranchidae</taxon>
        <taxon>Elysia</taxon>
    </lineage>
</organism>
<protein>
    <submittedName>
        <fullName evidence="2">Uncharacterized protein</fullName>
    </submittedName>
</protein>
<proteinExistence type="predicted"/>
<accession>A0AAV4I9T7</accession>
<gene>
    <name evidence="2" type="ORF">ElyMa_001244400</name>
</gene>
<reference evidence="2 3" key="1">
    <citation type="journal article" date="2021" name="Elife">
        <title>Chloroplast acquisition without the gene transfer in kleptoplastic sea slugs, Plakobranchus ocellatus.</title>
        <authorList>
            <person name="Maeda T."/>
            <person name="Takahashi S."/>
            <person name="Yoshida T."/>
            <person name="Shimamura S."/>
            <person name="Takaki Y."/>
            <person name="Nagai Y."/>
            <person name="Toyoda A."/>
            <person name="Suzuki Y."/>
            <person name="Arimoto A."/>
            <person name="Ishii H."/>
            <person name="Satoh N."/>
            <person name="Nishiyama T."/>
            <person name="Hasebe M."/>
            <person name="Maruyama T."/>
            <person name="Minagawa J."/>
            <person name="Obokata J."/>
            <person name="Shigenobu S."/>
        </authorList>
    </citation>
    <scope>NUCLEOTIDE SEQUENCE [LARGE SCALE GENOMIC DNA]</scope>
</reference>
<evidence type="ECO:0000313" key="2">
    <source>
        <dbReference type="EMBL" id="GFS07199.1"/>
    </source>
</evidence>
<evidence type="ECO:0000256" key="1">
    <source>
        <dbReference type="SAM" id="MobiDB-lite"/>
    </source>
</evidence>
<evidence type="ECO:0000313" key="3">
    <source>
        <dbReference type="Proteomes" id="UP000762676"/>
    </source>
</evidence>
<comment type="caution">
    <text evidence="2">The sequence shown here is derived from an EMBL/GenBank/DDBJ whole genome shotgun (WGS) entry which is preliminary data.</text>
</comment>
<dbReference type="EMBL" id="BMAT01002452">
    <property type="protein sequence ID" value="GFS07199.1"/>
    <property type="molecule type" value="Genomic_DNA"/>
</dbReference>
<name>A0AAV4I9T7_9GAST</name>
<dbReference type="AlphaFoldDB" id="A0AAV4I9T7"/>
<sequence>MKGRDGDGRQLLPTWRDSDDSWPCADPKNSPPPPPISPLSPYPYFALSVFTLPALISLSRNMETFLCPSSILGQTTALFFLLSGVRRCGSEAEWSSSRVRNRLKVELHHWHEPVTRSSRM</sequence>
<keyword evidence="3" id="KW-1185">Reference proteome</keyword>